<dbReference type="SUPFAM" id="SSF53098">
    <property type="entry name" value="Ribonuclease H-like"/>
    <property type="match status" value="1"/>
</dbReference>
<keyword evidence="4" id="KW-0862">Zinc</keyword>
<evidence type="ECO:0000256" key="5">
    <source>
        <dbReference type="ARBA" id="ARBA00023242"/>
    </source>
</evidence>
<sequence length="53" mass="5922">LGNVTDNASNNDTYVQNLGWLLPDNALTGQHTHIRCFAHVLNLVVKAMLKQFD</sequence>
<keyword evidence="3" id="KW-0863">Zinc-finger</keyword>
<evidence type="ECO:0000256" key="1">
    <source>
        <dbReference type="ARBA" id="ARBA00004123"/>
    </source>
</evidence>
<gene>
    <name evidence="6" type="ORF">K435DRAFT_556266</name>
</gene>
<evidence type="ECO:0000313" key="7">
    <source>
        <dbReference type="Proteomes" id="UP000297245"/>
    </source>
</evidence>
<keyword evidence="5" id="KW-0539">Nucleus</keyword>
<name>A0A4S8LRL5_DENBC</name>
<protein>
    <recommendedName>
        <fullName evidence="8">hAT-like transposase RNase-H fold domain-containing protein</fullName>
    </recommendedName>
</protein>
<proteinExistence type="predicted"/>
<reference evidence="6 7" key="1">
    <citation type="journal article" date="2019" name="Nat. Ecol. Evol.">
        <title>Megaphylogeny resolves global patterns of mushroom evolution.</title>
        <authorList>
            <person name="Varga T."/>
            <person name="Krizsan K."/>
            <person name="Foldi C."/>
            <person name="Dima B."/>
            <person name="Sanchez-Garcia M."/>
            <person name="Sanchez-Ramirez S."/>
            <person name="Szollosi G.J."/>
            <person name="Szarkandi J.G."/>
            <person name="Papp V."/>
            <person name="Albert L."/>
            <person name="Andreopoulos W."/>
            <person name="Angelini C."/>
            <person name="Antonin V."/>
            <person name="Barry K.W."/>
            <person name="Bougher N.L."/>
            <person name="Buchanan P."/>
            <person name="Buyck B."/>
            <person name="Bense V."/>
            <person name="Catcheside P."/>
            <person name="Chovatia M."/>
            <person name="Cooper J."/>
            <person name="Damon W."/>
            <person name="Desjardin D."/>
            <person name="Finy P."/>
            <person name="Geml J."/>
            <person name="Haridas S."/>
            <person name="Hughes K."/>
            <person name="Justo A."/>
            <person name="Karasinski D."/>
            <person name="Kautmanova I."/>
            <person name="Kiss B."/>
            <person name="Kocsube S."/>
            <person name="Kotiranta H."/>
            <person name="LaButti K.M."/>
            <person name="Lechner B.E."/>
            <person name="Liimatainen K."/>
            <person name="Lipzen A."/>
            <person name="Lukacs Z."/>
            <person name="Mihaltcheva S."/>
            <person name="Morgado L.N."/>
            <person name="Niskanen T."/>
            <person name="Noordeloos M.E."/>
            <person name="Ohm R.A."/>
            <person name="Ortiz-Santana B."/>
            <person name="Ovrebo C."/>
            <person name="Racz N."/>
            <person name="Riley R."/>
            <person name="Savchenko A."/>
            <person name="Shiryaev A."/>
            <person name="Soop K."/>
            <person name="Spirin V."/>
            <person name="Szebenyi C."/>
            <person name="Tomsovsky M."/>
            <person name="Tulloss R.E."/>
            <person name="Uehling J."/>
            <person name="Grigoriev I.V."/>
            <person name="Vagvolgyi C."/>
            <person name="Papp T."/>
            <person name="Martin F.M."/>
            <person name="Miettinen O."/>
            <person name="Hibbett D.S."/>
            <person name="Nagy L.G."/>
        </authorList>
    </citation>
    <scope>NUCLEOTIDE SEQUENCE [LARGE SCALE GENOMIC DNA]</scope>
    <source>
        <strain evidence="6 7">CBS 962.96</strain>
    </source>
</reference>
<dbReference type="GO" id="GO:0005634">
    <property type="term" value="C:nucleus"/>
    <property type="evidence" value="ECO:0007669"/>
    <property type="project" value="UniProtKB-SubCell"/>
</dbReference>
<dbReference type="GO" id="GO:0008270">
    <property type="term" value="F:zinc ion binding"/>
    <property type="evidence" value="ECO:0007669"/>
    <property type="project" value="UniProtKB-KW"/>
</dbReference>
<accession>A0A4S8LRL5</accession>
<dbReference type="Proteomes" id="UP000297245">
    <property type="component" value="Unassembled WGS sequence"/>
</dbReference>
<dbReference type="AlphaFoldDB" id="A0A4S8LRL5"/>
<evidence type="ECO:0008006" key="8">
    <source>
        <dbReference type="Google" id="ProtNLM"/>
    </source>
</evidence>
<feature type="non-terminal residue" evidence="6">
    <location>
        <position position="1"/>
    </location>
</feature>
<dbReference type="OrthoDB" id="2748837at2759"/>
<comment type="subcellular location">
    <subcellularLocation>
        <location evidence="1">Nucleus</location>
    </subcellularLocation>
</comment>
<dbReference type="EMBL" id="ML179288">
    <property type="protein sequence ID" value="THU92087.1"/>
    <property type="molecule type" value="Genomic_DNA"/>
</dbReference>
<keyword evidence="7" id="KW-1185">Reference proteome</keyword>
<keyword evidence="2" id="KW-0479">Metal-binding</keyword>
<dbReference type="InterPro" id="IPR012337">
    <property type="entry name" value="RNaseH-like_sf"/>
</dbReference>
<evidence type="ECO:0000313" key="6">
    <source>
        <dbReference type="EMBL" id="THU92087.1"/>
    </source>
</evidence>
<dbReference type="InterPro" id="IPR052035">
    <property type="entry name" value="ZnF_BED_domain_contain"/>
</dbReference>
<dbReference type="PANTHER" id="PTHR46481">
    <property type="entry name" value="ZINC FINGER BED DOMAIN-CONTAINING PROTEIN 4"/>
    <property type="match status" value="1"/>
</dbReference>
<evidence type="ECO:0000256" key="2">
    <source>
        <dbReference type="ARBA" id="ARBA00022723"/>
    </source>
</evidence>
<organism evidence="6 7">
    <name type="scientific">Dendrothele bispora (strain CBS 962.96)</name>
    <dbReference type="NCBI Taxonomy" id="1314807"/>
    <lineage>
        <taxon>Eukaryota</taxon>
        <taxon>Fungi</taxon>
        <taxon>Dikarya</taxon>
        <taxon>Basidiomycota</taxon>
        <taxon>Agaricomycotina</taxon>
        <taxon>Agaricomycetes</taxon>
        <taxon>Agaricomycetidae</taxon>
        <taxon>Agaricales</taxon>
        <taxon>Agaricales incertae sedis</taxon>
        <taxon>Dendrothele</taxon>
    </lineage>
</organism>
<evidence type="ECO:0000256" key="4">
    <source>
        <dbReference type="ARBA" id="ARBA00022833"/>
    </source>
</evidence>
<evidence type="ECO:0000256" key="3">
    <source>
        <dbReference type="ARBA" id="ARBA00022771"/>
    </source>
</evidence>
<dbReference type="PANTHER" id="PTHR46481:SF10">
    <property type="entry name" value="ZINC FINGER BED DOMAIN-CONTAINING PROTEIN 39"/>
    <property type="match status" value="1"/>
</dbReference>
<feature type="non-terminal residue" evidence="6">
    <location>
        <position position="53"/>
    </location>
</feature>